<reference evidence="1 2" key="1">
    <citation type="submission" date="2019-06" db="EMBL/GenBank/DDBJ databases">
        <title>Sequencing the genomes of 1000 actinobacteria strains.</title>
        <authorList>
            <person name="Klenk H.-P."/>
        </authorList>
    </citation>
    <scope>NUCLEOTIDE SEQUENCE [LARGE SCALE GENOMIC DNA]</scope>
    <source>
        <strain evidence="1 2">DSM 4813</strain>
    </source>
</reference>
<proteinExistence type="predicted"/>
<evidence type="ECO:0000313" key="1">
    <source>
        <dbReference type="EMBL" id="TQL64830.1"/>
    </source>
</evidence>
<dbReference type="Gene3D" id="3.40.50.1820">
    <property type="entry name" value="alpha/beta hydrolase"/>
    <property type="match status" value="1"/>
</dbReference>
<dbReference type="RefSeq" id="WP_142120060.1">
    <property type="nucleotide sequence ID" value="NZ_BAAASV010000001.1"/>
</dbReference>
<dbReference type="Proteomes" id="UP000315389">
    <property type="component" value="Unassembled WGS sequence"/>
</dbReference>
<sequence>MARADGGIDRDILGDLLVRGQVDAAHQGAKSFSGPLGTPDESAKAAARDVTSGTTAAADELARRSSQIASRTQRRAARTAREFRLTISALREIERGLDEILDDLDAIAGTLGRLPTDGAMIRSMALSAVTGQAVLTAAIAGAATIKGLTHTGRWLLPVFTRIAASVQAAEDVIGLSLDVAYGAAAAGTATAIRIGRVQVRIAGRLLTVPASTALSIVGGLTYVTGWRAAMAAGLLGSTTALASGTVASVERSLRNAAGELGRGILTDPGALDSPSEWLRGAALILRNVKDGLDPDAIEDGIGRTLPDTGLLSYQSILALFSNAWTLTGKSDRSIRSVTPNRAQRAQMNAARDRYRAKLRAAHPRLSNRYGQLSTVGDVFANAGEIDALGENRAAVIRVMVNHGPPVTLTLILPSTKDWYSTSKVPNDLASNIAIMAGADSALLRAAEHALRSTMKDLRLDPSSVAVMVAGFSQGGITAARFAQRYHRDFAIKQVVTAGAPVARIPLPEGVSALSFENASDKVVPRLDMKRNNETKQHKTVRGRAGGHSAADYAETALDQQAAYARHGSVQRFLAKGGDRVTAHDHYVVRGR</sequence>
<organism evidence="1 2">
    <name type="scientific">Rarobacter faecitabidus</name>
    <dbReference type="NCBI Taxonomy" id="13243"/>
    <lineage>
        <taxon>Bacteria</taxon>
        <taxon>Bacillati</taxon>
        <taxon>Actinomycetota</taxon>
        <taxon>Actinomycetes</taxon>
        <taxon>Micrococcales</taxon>
        <taxon>Rarobacteraceae</taxon>
        <taxon>Rarobacter</taxon>
    </lineage>
</organism>
<dbReference type="AlphaFoldDB" id="A0A542ZX96"/>
<protein>
    <submittedName>
        <fullName evidence="1">Uncharacterized protein</fullName>
    </submittedName>
</protein>
<dbReference type="SUPFAM" id="SSF53474">
    <property type="entry name" value="alpha/beta-Hydrolases"/>
    <property type="match status" value="1"/>
</dbReference>
<name>A0A542ZX96_RARFA</name>
<comment type="caution">
    <text evidence="1">The sequence shown here is derived from an EMBL/GenBank/DDBJ whole genome shotgun (WGS) entry which is preliminary data.</text>
</comment>
<evidence type="ECO:0000313" key="2">
    <source>
        <dbReference type="Proteomes" id="UP000315389"/>
    </source>
</evidence>
<dbReference type="EMBL" id="VFOS01000001">
    <property type="protein sequence ID" value="TQL64830.1"/>
    <property type="molecule type" value="Genomic_DNA"/>
</dbReference>
<gene>
    <name evidence="1" type="ORF">FB461_1353</name>
</gene>
<dbReference type="InterPro" id="IPR029058">
    <property type="entry name" value="AB_hydrolase_fold"/>
</dbReference>
<keyword evidence="2" id="KW-1185">Reference proteome</keyword>
<dbReference type="OrthoDB" id="5095936at2"/>
<accession>A0A542ZX96</accession>